<name>A0ACC1QXZ8_9HYPO</name>
<evidence type="ECO:0000313" key="2">
    <source>
        <dbReference type="Proteomes" id="UP001148737"/>
    </source>
</evidence>
<reference evidence="1" key="1">
    <citation type="submission" date="2022-07" db="EMBL/GenBank/DDBJ databases">
        <title>Genome Sequence of Lecanicillium saksenae.</title>
        <authorList>
            <person name="Buettner E."/>
        </authorList>
    </citation>
    <scope>NUCLEOTIDE SEQUENCE</scope>
    <source>
        <strain evidence="1">VT-O1</strain>
    </source>
</reference>
<dbReference type="Proteomes" id="UP001148737">
    <property type="component" value="Unassembled WGS sequence"/>
</dbReference>
<gene>
    <name evidence="1" type="ORF">NLG97_g4641</name>
</gene>
<accession>A0ACC1QXZ8</accession>
<evidence type="ECO:0000313" key="1">
    <source>
        <dbReference type="EMBL" id="KAJ3493582.1"/>
    </source>
</evidence>
<organism evidence="1 2">
    <name type="scientific">Lecanicillium saksenae</name>
    <dbReference type="NCBI Taxonomy" id="468837"/>
    <lineage>
        <taxon>Eukaryota</taxon>
        <taxon>Fungi</taxon>
        <taxon>Dikarya</taxon>
        <taxon>Ascomycota</taxon>
        <taxon>Pezizomycotina</taxon>
        <taxon>Sordariomycetes</taxon>
        <taxon>Hypocreomycetidae</taxon>
        <taxon>Hypocreales</taxon>
        <taxon>Cordycipitaceae</taxon>
        <taxon>Lecanicillium</taxon>
    </lineage>
</organism>
<comment type="caution">
    <text evidence="1">The sequence shown here is derived from an EMBL/GenBank/DDBJ whole genome shotgun (WGS) entry which is preliminary data.</text>
</comment>
<protein>
    <submittedName>
        <fullName evidence="1">Uncharacterized protein</fullName>
    </submittedName>
</protein>
<dbReference type="EMBL" id="JANAKD010000472">
    <property type="protein sequence ID" value="KAJ3493582.1"/>
    <property type="molecule type" value="Genomic_DNA"/>
</dbReference>
<keyword evidence="2" id="KW-1185">Reference proteome</keyword>
<proteinExistence type="predicted"/>
<sequence length="806" mass="87354">MIRRGALALFICTTGAWRTPTWPYETNDILESILYEQFGDYSASFARSIPGCRKGTSFPGQNEAAEWIRAGFHDMATADIAAGTGGLDASIAFELDRPENPGRVEFTNTLAISRTVLTSKSSVSDGVALAVLIASQICSDGQVDFPYRYGRIDAREAGPSGVPEPSDDIHSMTAAFNRTGFSETEMIGLVACGHSVGGVNGVDFPTIVTVPENETTLSSIIACKSIKPAKEFVEEIPKNPLAFGHNVTMRSDARIFNSDGKKEISRLAASTSVFYRTCSALMGKMVNTVPRAVKLTDPIMPIAVKPMALFATINDNGTMTFTGTVRLIDQKAPNPNRSVKILLGSRSGSTCAQASTADIAKTCRSAQAIEDPNSATFTTFKNPSRPYPEFKRYDFTTTIPTSEGLAGFSVEVTDKQQTGSKSVVHTNNGHGFPFSDTILPQPQLSCIDGSAIGLLNLTIAVLDSAKITQLSGSVEVPTKDDPDVPADRTTYVPRLERKPLTFRKVGAIKGSGYSLYNTQHTWDRAFFKKHYDIRGSNGQRTFTSVFNDADLLPHARFEFVNVVGDSMATNVKAESQYQLAPGFGDWKYHSASQWNFPSGPSQGPTVGSVVLQPPTLASQGMNYFWPPARPEAQWVLVGPLAQFPDVGADDGNLIQPRACDAEKLPGCRIVHVPKADPAKASEITIPAGAATSPSEGEDLKDQVVVFRYRDKVHAVDHQCPHNAYPLSNGTPFDIEDFGVVLSAGLTCPKHGWSFDIFTGQSDRGLYKLPVWEVQLRDAGGNPWSGSLKTQRPDGKTVWVRRRQKIG</sequence>